<dbReference type="GO" id="GO:0012505">
    <property type="term" value="C:endomembrane system"/>
    <property type="evidence" value="ECO:0007669"/>
    <property type="project" value="UniProtKB-SubCell"/>
</dbReference>
<keyword evidence="5 7" id="KW-0472">Membrane</keyword>
<gene>
    <name evidence="9" type="ORF">HannXRQ_Chr08g0213441</name>
    <name evidence="8" type="ORF">HanXRQr2_Chr08g0323931</name>
</gene>
<dbReference type="InterPro" id="IPR052222">
    <property type="entry name" value="DESIGUAL"/>
</dbReference>
<protein>
    <submittedName>
        <fullName evidence="9">Uncharacterized protein</fullName>
    </submittedName>
</protein>
<dbReference type="FunCoup" id="A0A251U3F6">
    <property type="interactions" value="281"/>
</dbReference>
<dbReference type="OMA" id="QNEGLGM"/>
<proteinExistence type="inferred from homology"/>
<evidence type="ECO:0000256" key="4">
    <source>
        <dbReference type="ARBA" id="ARBA00022989"/>
    </source>
</evidence>
<evidence type="ECO:0000256" key="3">
    <source>
        <dbReference type="ARBA" id="ARBA00022729"/>
    </source>
</evidence>
<dbReference type="EMBL" id="CM007897">
    <property type="protein sequence ID" value="OTG17553.1"/>
    <property type="molecule type" value="Genomic_DNA"/>
</dbReference>
<feature type="transmembrane region" description="Helical" evidence="7">
    <location>
        <begin position="6"/>
        <end position="25"/>
    </location>
</feature>
<keyword evidence="10" id="KW-1185">Reference proteome</keyword>
<evidence type="ECO:0000256" key="5">
    <source>
        <dbReference type="ARBA" id="ARBA00023136"/>
    </source>
</evidence>
<dbReference type="Pfam" id="PF06749">
    <property type="entry name" value="DUF1218"/>
    <property type="match status" value="1"/>
</dbReference>
<dbReference type="Proteomes" id="UP000215914">
    <property type="component" value="Chromosome 8"/>
</dbReference>
<dbReference type="Gramene" id="mRNA:HanXRQr2_Chr08g0323931">
    <property type="protein sequence ID" value="mRNA:HanXRQr2_Chr08g0323931"/>
    <property type="gene ID" value="HanXRQr2_Chr08g0323931"/>
</dbReference>
<reference evidence="9" key="2">
    <citation type="submission" date="2017-02" db="EMBL/GenBank/DDBJ databases">
        <title>Sunflower complete genome.</title>
        <authorList>
            <person name="Langlade N."/>
            <person name="Munos S."/>
        </authorList>
    </citation>
    <scope>NUCLEOTIDE SEQUENCE [LARGE SCALE GENOMIC DNA]</scope>
    <source>
        <tissue evidence="9">Leaves</tissue>
    </source>
</reference>
<name>A0A251U3F6_HELAN</name>
<dbReference type="AlphaFoldDB" id="A0A251U3F6"/>
<evidence type="ECO:0000313" key="10">
    <source>
        <dbReference type="Proteomes" id="UP000215914"/>
    </source>
</evidence>
<dbReference type="PANTHER" id="PTHR31769">
    <property type="entry name" value="OS07G0462200 PROTEIN-RELATED"/>
    <property type="match status" value="1"/>
</dbReference>
<keyword evidence="3" id="KW-0732">Signal</keyword>
<comment type="subcellular location">
    <subcellularLocation>
        <location evidence="1">Endomembrane system</location>
        <topology evidence="1">Multi-pass membrane protein</topology>
    </subcellularLocation>
</comment>
<evidence type="ECO:0000313" key="8">
    <source>
        <dbReference type="EMBL" id="KAF5794063.1"/>
    </source>
</evidence>
<reference evidence="8" key="3">
    <citation type="submission" date="2020-06" db="EMBL/GenBank/DDBJ databases">
        <title>Helianthus annuus Genome sequencing and assembly Release 2.</title>
        <authorList>
            <person name="Gouzy J."/>
            <person name="Langlade N."/>
            <person name="Munos S."/>
        </authorList>
    </citation>
    <scope>NUCLEOTIDE SEQUENCE</scope>
    <source>
        <tissue evidence="8">Leaves</tissue>
    </source>
</reference>
<sequence length="227" mass="24236">MAVSISVLVAVVSLHLMAFVLAIGAERRRSTAKVRPDQYDDYSFCVYASDASTVYGLSAFGLLLISQTVVNGVTKCLCFGKGLVRGFSKTMAVFFFILSWVSFLGAEACLLAGSAKNAYHTKYRVIYGVGDLSCETLRKGVFAGGAALTCISMVASVVYYLIHLKADTGGWQKHQNEGLGMASLENPDRGSVEAYDGLNMKRAALGWAGTITLIGPGSRTSLLQMVS</sequence>
<evidence type="ECO:0000256" key="1">
    <source>
        <dbReference type="ARBA" id="ARBA00004127"/>
    </source>
</evidence>
<keyword evidence="4 7" id="KW-1133">Transmembrane helix</keyword>
<feature type="transmembrane region" description="Helical" evidence="7">
    <location>
        <begin position="141"/>
        <end position="162"/>
    </location>
</feature>
<reference evidence="8 10" key="1">
    <citation type="journal article" date="2017" name="Nature">
        <title>The sunflower genome provides insights into oil metabolism, flowering and Asterid evolution.</title>
        <authorList>
            <person name="Badouin H."/>
            <person name="Gouzy J."/>
            <person name="Grassa C.J."/>
            <person name="Murat F."/>
            <person name="Staton S.E."/>
            <person name="Cottret L."/>
            <person name="Lelandais-Briere C."/>
            <person name="Owens G.L."/>
            <person name="Carrere S."/>
            <person name="Mayjonade B."/>
            <person name="Legrand L."/>
            <person name="Gill N."/>
            <person name="Kane N.C."/>
            <person name="Bowers J.E."/>
            <person name="Hubner S."/>
            <person name="Bellec A."/>
            <person name="Berard A."/>
            <person name="Berges H."/>
            <person name="Blanchet N."/>
            <person name="Boniface M.C."/>
            <person name="Brunel D."/>
            <person name="Catrice O."/>
            <person name="Chaidir N."/>
            <person name="Claudel C."/>
            <person name="Donnadieu C."/>
            <person name="Faraut T."/>
            <person name="Fievet G."/>
            <person name="Helmstetter N."/>
            <person name="King M."/>
            <person name="Knapp S.J."/>
            <person name="Lai Z."/>
            <person name="Le Paslier M.C."/>
            <person name="Lippi Y."/>
            <person name="Lorenzon L."/>
            <person name="Mandel J.R."/>
            <person name="Marage G."/>
            <person name="Marchand G."/>
            <person name="Marquand E."/>
            <person name="Bret-Mestries E."/>
            <person name="Morien E."/>
            <person name="Nambeesan S."/>
            <person name="Nguyen T."/>
            <person name="Pegot-Espagnet P."/>
            <person name="Pouilly N."/>
            <person name="Raftis F."/>
            <person name="Sallet E."/>
            <person name="Schiex T."/>
            <person name="Thomas J."/>
            <person name="Vandecasteele C."/>
            <person name="Vares D."/>
            <person name="Vear F."/>
            <person name="Vautrin S."/>
            <person name="Crespi M."/>
            <person name="Mangin B."/>
            <person name="Burke J.M."/>
            <person name="Salse J."/>
            <person name="Munos S."/>
            <person name="Vincourt P."/>
            <person name="Rieseberg L.H."/>
            <person name="Langlade N.B."/>
        </authorList>
    </citation>
    <scope>NUCLEOTIDE SEQUENCE [LARGE SCALE GENOMIC DNA]</scope>
    <source>
        <strain evidence="10">cv. SF193</strain>
        <tissue evidence="8">Leaves</tissue>
    </source>
</reference>
<keyword evidence="2 7" id="KW-0812">Transmembrane</keyword>
<evidence type="ECO:0000313" key="9">
    <source>
        <dbReference type="EMBL" id="OTG17553.1"/>
    </source>
</evidence>
<dbReference type="EMBL" id="MNCJ02000323">
    <property type="protein sequence ID" value="KAF5794063.1"/>
    <property type="molecule type" value="Genomic_DNA"/>
</dbReference>
<evidence type="ECO:0000256" key="2">
    <source>
        <dbReference type="ARBA" id="ARBA00022692"/>
    </source>
</evidence>
<evidence type="ECO:0000256" key="7">
    <source>
        <dbReference type="SAM" id="Phobius"/>
    </source>
</evidence>
<dbReference type="InterPro" id="IPR009606">
    <property type="entry name" value="DEAL/Modifying_wall_lignin1/2"/>
</dbReference>
<accession>A0A251U3F6</accession>
<dbReference type="InParanoid" id="A0A251U3F6"/>
<feature type="transmembrane region" description="Helical" evidence="7">
    <location>
        <begin position="91"/>
        <end position="113"/>
    </location>
</feature>
<evidence type="ECO:0000256" key="6">
    <source>
        <dbReference type="ARBA" id="ARBA00029467"/>
    </source>
</evidence>
<organism evidence="9 10">
    <name type="scientific">Helianthus annuus</name>
    <name type="common">Common sunflower</name>
    <dbReference type="NCBI Taxonomy" id="4232"/>
    <lineage>
        <taxon>Eukaryota</taxon>
        <taxon>Viridiplantae</taxon>
        <taxon>Streptophyta</taxon>
        <taxon>Embryophyta</taxon>
        <taxon>Tracheophyta</taxon>
        <taxon>Spermatophyta</taxon>
        <taxon>Magnoliopsida</taxon>
        <taxon>eudicotyledons</taxon>
        <taxon>Gunneridae</taxon>
        <taxon>Pentapetalae</taxon>
        <taxon>asterids</taxon>
        <taxon>campanulids</taxon>
        <taxon>Asterales</taxon>
        <taxon>Asteraceae</taxon>
        <taxon>Asteroideae</taxon>
        <taxon>Heliantheae alliance</taxon>
        <taxon>Heliantheae</taxon>
        <taxon>Helianthus</taxon>
    </lineage>
</organism>
<comment type="similarity">
    <text evidence="6">Belongs to the DESIGUAL family.</text>
</comment>